<dbReference type="EMBL" id="CM035407">
    <property type="protein sequence ID" value="KAH7444794.1"/>
    <property type="molecule type" value="Genomic_DNA"/>
</dbReference>
<feature type="region of interest" description="Disordered" evidence="5">
    <location>
        <begin position="538"/>
        <end position="558"/>
    </location>
</feature>
<dbReference type="Proteomes" id="UP000825935">
    <property type="component" value="Chromosome 2"/>
</dbReference>
<dbReference type="OMA" id="TRASKSM"/>
<comment type="similarity">
    <text evidence="1 3">Belongs to the UDP-glycosyltransferase family.</text>
</comment>
<evidence type="ECO:0000313" key="8">
    <source>
        <dbReference type="Proteomes" id="UP000825935"/>
    </source>
</evidence>
<feature type="region of interest" description="Disordered" evidence="5">
    <location>
        <begin position="275"/>
        <end position="295"/>
    </location>
</feature>
<dbReference type="InterPro" id="IPR058980">
    <property type="entry name" value="Glyco_transf_N"/>
</dbReference>
<keyword evidence="8" id="KW-1185">Reference proteome</keyword>
<dbReference type="Pfam" id="PF26168">
    <property type="entry name" value="Glyco_transf_N"/>
    <property type="match status" value="1"/>
</dbReference>
<dbReference type="Gene3D" id="3.40.50.2000">
    <property type="entry name" value="Glycogen Phosphorylase B"/>
    <property type="match status" value="2"/>
</dbReference>
<organism evidence="7 8">
    <name type="scientific">Ceratopteris richardii</name>
    <name type="common">Triangle waterfern</name>
    <dbReference type="NCBI Taxonomy" id="49495"/>
    <lineage>
        <taxon>Eukaryota</taxon>
        <taxon>Viridiplantae</taxon>
        <taxon>Streptophyta</taxon>
        <taxon>Embryophyta</taxon>
        <taxon>Tracheophyta</taxon>
        <taxon>Polypodiopsida</taxon>
        <taxon>Polypodiidae</taxon>
        <taxon>Polypodiales</taxon>
        <taxon>Pteridineae</taxon>
        <taxon>Pteridaceae</taxon>
        <taxon>Parkerioideae</taxon>
        <taxon>Ceratopteris</taxon>
    </lineage>
</organism>
<feature type="domain" description="Glycosyltransferase N-terminal" evidence="6">
    <location>
        <begin position="18"/>
        <end position="166"/>
    </location>
</feature>
<evidence type="ECO:0000259" key="6">
    <source>
        <dbReference type="Pfam" id="PF26168"/>
    </source>
</evidence>
<accession>A0A8T2VFL0</accession>
<dbReference type="PROSITE" id="PS00375">
    <property type="entry name" value="UDPGT"/>
    <property type="match status" value="1"/>
</dbReference>
<dbReference type="InterPro" id="IPR002213">
    <property type="entry name" value="UDP_glucos_trans"/>
</dbReference>
<dbReference type="InterPro" id="IPR035595">
    <property type="entry name" value="UDP_glycos_trans_CS"/>
</dbReference>
<keyword evidence="2 3" id="KW-0808">Transferase</keyword>
<dbReference type="FunFam" id="3.40.50.2000:FF:000056">
    <property type="entry name" value="Glycosyltransferase"/>
    <property type="match status" value="1"/>
</dbReference>
<proteinExistence type="inferred from homology"/>
<dbReference type="PANTHER" id="PTHR11926:SF774">
    <property type="entry name" value="UDP-GLYCOSYLTRANSFERASE 85A1-RELATED"/>
    <property type="match status" value="1"/>
</dbReference>
<evidence type="ECO:0000256" key="2">
    <source>
        <dbReference type="ARBA" id="ARBA00022679"/>
    </source>
</evidence>
<dbReference type="EMBL" id="CM035407">
    <property type="protein sequence ID" value="KAH7444795.1"/>
    <property type="molecule type" value="Genomic_DNA"/>
</dbReference>
<evidence type="ECO:0000313" key="7">
    <source>
        <dbReference type="EMBL" id="KAH7444794.1"/>
    </source>
</evidence>
<evidence type="ECO:0000256" key="5">
    <source>
        <dbReference type="SAM" id="MobiDB-lite"/>
    </source>
</evidence>
<evidence type="ECO:0000256" key="1">
    <source>
        <dbReference type="ARBA" id="ARBA00009995"/>
    </source>
</evidence>
<name>A0A8T2VFL0_CERRI</name>
<reference evidence="7" key="1">
    <citation type="submission" date="2021-08" db="EMBL/GenBank/DDBJ databases">
        <title>WGS assembly of Ceratopteris richardii.</title>
        <authorList>
            <person name="Marchant D.B."/>
            <person name="Chen G."/>
            <person name="Jenkins J."/>
            <person name="Shu S."/>
            <person name="Leebens-Mack J."/>
            <person name="Grimwood J."/>
            <person name="Schmutz J."/>
            <person name="Soltis P."/>
            <person name="Soltis D."/>
            <person name="Chen Z.-H."/>
        </authorList>
    </citation>
    <scope>NUCLEOTIDE SEQUENCE</scope>
    <source>
        <strain evidence="7">Whitten #5841</strain>
        <tissue evidence="7">Leaf</tissue>
    </source>
</reference>
<dbReference type="EC" id="2.4.1.-" evidence="4"/>
<protein>
    <recommendedName>
        <fullName evidence="4">Glycosyltransferase</fullName>
        <ecNumber evidence="4">2.4.1.-</ecNumber>
    </recommendedName>
</protein>
<dbReference type="GO" id="GO:0080044">
    <property type="term" value="F:quercetin 7-O-glucosyltransferase activity"/>
    <property type="evidence" value="ECO:0007669"/>
    <property type="project" value="TreeGrafter"/>
</dbReference>
<dbReference type="CDD" id="cd03784">
    <property type="entry name" value="GT1_Gtf-like"/>
    <property type="match status" value="1"/>
</dbReference>
<dbReference type="AlphaFoldDB" id="A0A8T2VFL0"/>
<comment type="caution">
    <text evidence="7">The sequence shown here is derived from an EMBL/GenBank/DDBJ whole genome shotgun (WGS) entry which is preliminary data.</text>
</comment>
<gene>
    <name evidence="7" type="ORF">KP509_02G092200</name>
</gene>
<dbReference type="SUPFAM" id="SSF53756">
    <property type="entry name" value="UDP-Glycosyltransferase/glycogen phosphorylase"/>
    <property type="match status" value="1"/>
</dbReference>
<keyword evidence="3" id="KW-0328">Glycosyltransferase</keyword>
<evidence type="ECO:0000256" key="3">
    <source>
        <dbReference type="RuleBase" id="RU003718"/>
    </source>
</evidence>
<dbReference type="Pfam" id="PF00201">
    <property type="entry name" value="UDPGT"/>
    <property type="match status" value="1"/>
</dbReference>
<dbReference type="OrthoDB" id="5835829at2759"/>
<dbReference type="PANTHER" id="PTHR11926">
    <property type="entry name" value="GLUCOSYL/GLUCURONOSYL TRANSFERASES"/>
    <property type="match status" value="1"/>
</dbReference>
<sequence length="558" mass="62145">MVSAGMEWTVRDASRGKKVHLVAIPYPAQGHIVPLMQFCRKITKDEDVMVTFVNTEHNHARMLQSQSDQGLETDEEEQGRLESNLRLVGLPGGLPPELHGDPAHVVAAFEASENLQAPLEELLKKMAQKGEPASCIISDVLMSWTQVCADRMRIPRIAFWTSSAAVYHVIWHMYILFKQGKPSFKVQDRNFQDSTSEMVSSIPGLPPMDLNDLPIIVRSDPADFIHRFLCRQLDHMVYATAMVINTFDELERECLRALPSNFPVPTYAIGPLLPRGSSSSSKTAGPPAPQMTPGVVPTYVETETRKPYLLCRAGIFNEDCSCLDWLDKKQPGSVVYISFGSIYAMSKEQFVELVVGLQDSGHDFLWSIRADFVQGCVSYRELLPRSFLECIEDRGMMVSWVPQLKVLAHEAVGGFLTHCGWNSTLESVVMGVPMLCWPDVGERRTNGRLAVTTWEVGLDFSNAQKEAAPSGTPVLLIPRVEVRRLIHLLMDPGDETVQQIRRNAASLRLAAEHALAANGSSAVDWKLFLNHIPRPSLDDSEVYQPTKPETRQAALVAT</sequence>
<dbReference type="GO" id="GO:0080043">
    <property type="term" value="F:quercetin 3-O-glucosyltransferase activity"/>
    <property type="evidence" value="ECO:0007669"/>
    <property type="project" value="TreeGrafter"/>
</dbReference>
<evidence type="ECO:0000256" key="4">
    <source>
        <dbReference type="RuleBase" id="RU362057"/>
    </source>
</evidence>